<sequence length="344" mass="37209">MAPLPGAAFETLPPAKLALQSKTASRPRLGSTNEPDNWAQSPAGTRQDVAEDKPSRSQPRQEAGFMAVCKDDAFWDGLYAIPLAQLTSEAPAAITDIDTVQQGSTGTSARAVWMSRPGEVTSHTVADLSKGFVTLRTTFRSRRPWNYQRHIWRDQDVYATTRASRAPGIPSSWITCYASRIGAEAGFFKLKPSGGRVRHTRHDADADHTSTGGNQCSRAVQAGCELDTLFFHAGDKKTPAALRRIGRVENQVFGVSTCPNLDPPGSQEPAATASAAAAMQTSCAPNTMCHIHLNHDPSGVEGHLSQNIHVDLLPTYVPDGSFSSSYEDSLGVRRRSFVIVTLRH</sequence>
<protein>
    <submittedName>
        <fullName evidence="2">Uncharacterized protein</fullName>
    </submittedName>
</protein>
<feature type="region of interest" description="Disordered" evidence="1">
    <location>
        <begin position="195"/>
        <end position="214"/>
    </location>
</feature>
<gene>
    <name evidence="2" type="ORF">Purlil1_344</name>
</gene>
<dbReference type="Proteomes" id="UP001287286">
    <property type="component" value="Unassembled WGS sequence"/>
</dbReference>
<organism evidence="2 3">
    <name type="scientific">Purpureocillium lilacinum</name>
    <name type="common">Paecilomyces lilacinus</name>
    <dbReference type="NCBI Taxonomy" id="33203"/>
    <lineage>
        <taxon>Eukaryota</taxon>
        <taxon>Fungi</taxon>
        <taxon>Dikarya</taxon>
        <taxon>Ascomycota</taxon>
        <taxon>Pezizomycotina</taxon>
        <taxon>Sordariomycetes</taxon>
        <taxon>Hypocreomycetidae</taxon>
        <taxon>Hypocreales</taxon>
        <taxon>Ophiocordycipitaceae</taxon>
        <taxon>Purpureocillium</taxon>
    </lineage>
</organism>
<dbReference type="EMBL" id="JAWRVI010000001">
    <property type="protein sequence ID" value="KAK4095548.1"/>
    <property type="molecule type" value="Genomic_DNA"/>
</dbReference>
<proteinExistence type="predicted"/>
<evidence type="ECO:0000313" key="2">
    <source>
        <dbReference type="EMBL" id="KAK4095548.1"/>
    </source>
</evidence>
<name>A0ABR0CGJ1_PURLI</name>
<accession>A0ABR0CGJ1</accession>
<evidence type="ECO:0000256" key="1">
    <source>
        <dbReference type="SAM" id="MobiDB-lite"/>
    </source>
</evidence>
<evidence type="ECO:0000313" key="3">
    <source>
        <dbReference type="Proteomes" id="UP001287286"/>
    </source>
</evidence>
<feature type="region of interest" description="Disordered" evidence="1">
    <location>
        <begin position="1"/>
        <end position="63"/>
    </location>
</feature>
<feature type="compositionally biased region" description="Polar residues" evidence="1">
    <location>
        <begin position="20"/>
        <end position="44"/>
    </location>
</feature>
<keyword evidence="3" id="KW-1185">Reference proteome</keyword>
<comment type="caution">
    <text evidence="2">The sequence shown here is derived from an EMBL/GenBank/DDBJ whole genome shotgun (WGS) entry which is preliminary data.</text>
</comment>
<reference evidence="2 3" key="1">
    <citation type="journal article" date="2024" name="Microbiol. Resour. Announc.">
        <title>Genome annotations for the ascomycete fungi Trichoderma harzianum, Trichoderma aggressivum, and Purpureocillium lilacinum.</title>
        <authorList>
            <person name="Beijen E.P.W."/>
            <person name="Ohm R.A."/>
        </authorList>
    </citation>
    <scope>NUCLEOTIDE SEQUENCE [LARGE SCALE GENOMIC DNA]</scope>
    <source>
        <strain evidence="2 3">CBS 150709</strain>
    </source>
</reference>